<proteinExistence type="predicted"/>
<gene>
    <name evidence="1" type="ordered locus">Cyan7425_2126</name>
</gene>
<accession>B8HUE2</accession>
<sequence>MGDGLGLANSCSLKRFWKSAVQKLTDFLNQLDKRRIWYTIGCFHGTMTVIIRTPTGYWEVDFFQSGKVEVEKFTSTRDITGEETLQKILGE</sequence>
<dbReference type="KEGG" id="cyn:Cyan7425_2126"/>
<dbReference type="HOGENOM" id="CLU_2422008_0_0_3"/>
<name>B8HUE2_CYAP4</name>
<evidence type="ECO:0000313" key="1">
    <source>
        <dbReference type="EMBL" id="ACL44487.1"/>
    </source>
</evidence>
<dbReference type="STRING" id="395961.Cyan7425_2126"/>
<reference evidence="1" key="1">
    <citation type="submission" date="2009-01" db="EMBL/GenBank/DDBJ databases">
        <title>Complete sequence of chromosome Cyanothece sp. PCC 7425.</title>
        <authorList>
            <consortium name="US DOE Joint Genome Institute"/>
            <person name="Lucas S."/>
            <person name="Copeland A."/>
            <person name="Lapidus A."/>
            <person name="Glavina del Rio T."/>
            <person name="Dalin E."/>
            <person name="Tice H."/>
            <person name="Bruce D."/>
            <person name="Goodwin L."/>
            <person name="Pitluck S."/>
            <person name="Sims D."/>
            <person name="Meineke L."/>
            <person name="Brettin T."/>
            <person name="Detter J.C."/>
            <person name="Han C."/>
            <person name="Larimer F."/>
            <person name="Land M."/>
            <person name="Hauser L."/>
            <person name="Kyrpides N."/>
            <person name="Ovchinnikova G."/>
            <person name="Liberton M."/>
            <person name="Stoeckel J."/>
            <person name="Banerjee A."/>
            <person name="Singh A."/>
            <person name="Page L."/>
            <person name="Sato H."/>
            <person name="Zhao L."/>
            <person name="Sherman L."/>
            <person name="Pakrasi H."/>
            <person name="Richardson P."/>
        </authorList>
    </citation>
    <scope>NUCLEOTIDE SEQUENCE</scope>
    <source>
        <strain evidence="1">PCC 7425</strain>
    </source>
</reference>
<dbReference type="AlphaFoldDB" id="B8HUE2"/>
<organism evidence="1">
    <name type="scientific">Cyanothece sp. (strain PCC 7425 / ATCC 29141)</name>
    <dbReference type="NCBI Taxonomy" id="395961"/>
    <lineage>
        <taxon>Bacteria</taxon>
        <taxon>Bacillati</taxon>
        <taxon>Cyanobacteriota</taxon>
        <taxon>Cyanophyceae</taxon>
        <taxon>Gomontiellales</taxon>
        <taxon>Cyanothecaceae</taxon>
        <taxon>Cyanothece</taxon>
    </lineage>
</organism>
<protein>
    <submittedName>
        <fullName evidence="1">Uncharacterized protein</fullName>
    </submittedName>
</protein>
<dbReference type="EMBL" id="CP001344">
    <property type="protein sequence ID" value="ACL44487.1"/>
    <property type="molecule type" value="Genomic_DNA"/>
</dbReference>